<gene>
    <name evidence="2" type="ORF">MVEN_00932000</name>
</gene>
<sequence>MLRLRVASRPMARLPRRTPNLISRALHSRASSSVQKCTRRPRLKALNAAAFYRPHTRLYSDEAQARILEDGLPLQNSGPTTATLLAYAAAHWPAPSVLPPRWSANWRDWDYLLTLFAFSPYFLRLPQIEMLVNVKYGIPGEVRPIMYCDGAGKGKDKEGDWVLLSAEIPAEAMEDLEPSEAQPEEAGVGEDGAGYVFLLNCRTFDIWTARRARRRRVLIVRPPSLPSPSPKTSPCPNSPPDPAGESALARILARDASVIPLLESDFLGYAPRPTERAEELLSADAAHAAHKAKWKDAIERVREYVKEMEAELRGSEEEVGDLRAVERGGGRGS</sequence>
<accession>A0A8H6Y827</accession>
<evidence type="ECO:0000313" key="3">
    <source>
        <dbReference type="Proteomes" id="UP000620124"/>
    </source>
</evidence>
<reference evidence="2" key="1">
    <citation type="submission" date="2020-05" db="EMBL/GenBank/DDBJ databases">
        <title>Mycena genomes resolve the evolution of fungal bioluminescence.</title>
        <authorList>
            <person name="Tsai I.J."/>
        </authorList>
    </citation>
    <scope>NUCLEOTIDE SEQUENCE</scope>
    <source>
        <strain evidence="2">CCC161011</strain>
    </source>
</reference>
<dbReference type="AlphaFoldDB" id="A0A8H6Y827"/>
<dbReference type="OrthoDB" id="3045818at2759"/>
<keyword evidence="3" id="KW-1185">Reference proteome</keyword>
<evidence type="ECO:0000256" key="1">
    <source>
        <dbReference type="SAM" id="MobiDB-lite"/>
    </source>
</evidence>
<feature type="compositionally biased region" description="Pro residues" evidence="1">
    <location>
        <begin position="223"/>
        <end position="242"/>
    </location>
</feature>
<evidence type="ECO:0000313" key="2">
    <source>
        <dbReference type="EMBL" id="KAF7356025.1"/>
    </source>
</evidence>
<organism evidence="2 3">
    <name type="scientific">Mycena venus</name>
    <dbReference type="NCBI Taxonomy" id="2733690"/>
    <lineage>
        <taxon>Eukaryota</taxon>
        <taxon>Fungi</taxon>
        <taxon>Dikarya</taxon>
        <taxon>Basidiomycota</taxon>
        <taxon>Agaricomycotina</taxon>
        <taxon>Agaricomycetes</taxon>
        <taxon>Agaricomycetidae</taxon>
        <taxon>Agaricales</taxon>
        <taxon>Marasmiineae</taxon>
        <taxon>Mycenaceae</taxon>
        <taxon>Mycena</taxon>
    </lineage>
</organism>
<name>A0A8H6Y827_9AGAR</name>
<comment type="caution">
    <text evidence="2">The sequence shown here is derived from an EMBL/GenBank/DDBJ whole genome shotgun (WGS) entry which is preliminary data.</text>
</comment>
<dbReference type="Proteomes" id="UP000620124">
    <property type="component" value="Unassembled WGS sequence"/>
</dbReference>
<protein>
    <submittedName>
        <fullName evidence="2">Uncharacterized protein</fullName>
    </submittedName>
</protein>
<dbReference type="EMBL" id="JACAZI010000007">
    <property type="protein sequence ID" value="KAF7356025.1"/>
    <property type="molecule type" value="Genomic_DNA"/>
</dbReference>
<proteinExistence type="predicted"/>
<feature type="region of interest" description="Disordered" evidence="1">
    <location>
        <begin position="312"/>
        <end position="333"/>
    </location>
</feature>
<feature type="region of interest" description="Disordered" evidence="1">
    <location>
        <begin position="221"/>
        <end position="244"/>
    </location>
</feature>